<reference evidence="1" key="1">
    <citation type="submission" date="2022-10" db="EMBL/GenBank/DDBJ databases">
        <title>Culturing micro-colonial fungi from biological soil crusts in the Mojave desert and describing Neophaeococcomyces mojavensis, and introducing the new genera and species Taxawa tesnikishii.</title>
        <authorList>
            <person name="Kurbessoian T."/>
            <person name="Stajich J.E."/>
        </authorList>
    </citation>
    <scope>NUCLEOTIDE SEQUENCE</scope>
    <source>
        <strain evidence="1">JES_112</strain>
    </source>
</reference>
<comment type="caution">
    <text evidence="1">The sequence shown here is derived from an EMBL/GenBank/DDBJ whole genome shotgun (WGS) entry which is preliminary data.</text>
</comment>
<accession>A0ACC3A4H4</accession>
<protein>
    <submittedName>
        <fullName evidence="1">Uncharacterized protein</fullName>
    </submittedName>
</protein>
<sequence>MGAGASKQAGKAAAAAGRRQYPSSPSILNNATSTSNAPSQMTKPTAPSQVHPNPQAAPPSDTKDPHVELDGRDPQFGSALRKLGPAISVAQAAPHLSAFPTSSQPPLAHQGKNIFPSSSPSKNPSLMIVQARQRIGQQFDQEMDGMGRASFAGRTLISAKDIKEALRLRDQAGLPTQEIEKQMRLQPGILSRLARPGIYANV</sequence>
<dbReference type="Proteomes" id="UP001172386">
    <property type="component" value="Unassembled WGS sequence"/>
</dbReference>
<organism evidence="1 2">
    <name type="scientific">Neophaeococcomyces mojaviensis</name>
    <dbReference type="NCBI Taxonomy" id="3383035"/>
    <lineage>
        <taxon>Eukaryota</taxon>
        <taxon>Fungi</taxon>
        <taxon>Dikarya</taxon>
        <taxon>Ascomycota</taxon>
        <taxon>Pezizomycotina</taxon>
        <taxon>Eurotiomycetes</taxon>
        <taxon>Chaetothyriomycetidae</taxon>
        <taxon>Chaetothyriales</taxon>
        <taxon>Chaetothyriales incertae sedis</taxon>
        <taxon>Neophaeococcomyces</taxon>
    </lineage>
</organism>
<evidence type="ECO:0000313" key="1">
    <source>
        <dbReference type="EMBL" id="KAJ9655012.1"/>
    </source>
</evidence>
<evidence type="ECO:0000313" key="2">
    <source>
        <dbReference type="Proteomes" id="UP001172386"/>
    </source>
</evidence>
<keyword evidence="2" id="KW-1185">Reference proteome</keyword>
<proteinExistence type="predicted"/>
<gene>
    <name evidence="1" type="ORF">H2198_006057</name>
</gene>
<name>A0ACC3A4H4_9EURO</name>
<dbReference type="EMBL" id="JAPDRQ010000107">
    <property type="protein sequence ID" value="KAJ9655012.1"/>
    <property type="molecule type" value="Genomic_DNA"/>
</dbReference>